<evidence type="ECO:0000313" key="2">
    <source>
        <dbReference type="EMBL" id="OCH97041.1"/>
    </source>
</evidence>
<dbReference type="PANTHER" id="PTHR42663">
    <property type="entry name" value="HYDROLASE C777.06C-RELATED-RELATED"/>
    <property type="match status" value="1"/>
</dbReference>
<dbReference type="Gene3D" id="3.60.15.10">
    <property type="entry name" value="Ribonuclease Z/Hydroxyacylglutathione hydrolase-like"/>
    <property type="match status" value="1"/>
</dbReference>
<evidence type="ECO:0000313" key="3">
    <source>
        <dbReference type="Proteomes" id="UP000054715"/>
    </source>
</evidence>
<dbReference type="EMBL" id="LYOZ01000052">
    <property type="protein sequence ID" value="OCH97041.1"/>
    <property type="molecule type" value="Genomic_DNA"/>
</dbReference>
<dbReference type="InterPro" id="IPR036866">
    <property type="entry name" value="RibonucZ/Hydroxyglut_hydro"/>
</dbReference>
<evidence type="ECO:0000313" key="1">
    <source>
        <dbReference type="EMBL" id="KTD08495.1"/>
    </source>
</evidence>
<reference evidence="1 3" key="1">
    <citation type="submission" date="2015-11" db="EMBL/GenBank/DDBJ databases">
        <title>Genomic analysis of 38 Legionella species identifies large and diverse effector repertoires.</title>
        <authorList>
            <person name="Burstein D."/>
            <person name="Amaro F."/>
            <person name="Zusman T."/>
            <person name="Lifshitz Z."/>
            <person name="Cohen O."/>
            <person name="Gilbert J.A."/>
            <person name="Pupko T."/>
            <person name="Shuman H.A."/>
            <person name="Segal G."/>
        </authorList>
    </citation>
    <scope>NUCLEOTIDE SEQUENCE [LARGE SCALE GENOMIC DNA]</scope>
    <source>
        <strain evidence="1 3">JA-26-G1-E2</strain>
    </source>
</reference>
<dbReference type="PATRIC" id="fig|455.5.peg.2829"/>
<dbReference type="GO" id="GO:0016787">
    <property type="term" value="F:hydrolase activity"/>
    <property type="evidence" value="ECO:0007669"/>
    <property type="project" value="UniProtKB-KW"/>
</dbReference>
<dbReference type="EMBL" id="LNYG01000013">
    <property type="protein sequence ID" value="KTD08495.1"/>
    <property type="molecule type" value="Genomic_DNA"/>
</dbReference>
<dbReference type="PANTHER" id="PTHR42663:SF6">
    <property type="entry name" value="HYDROLASE C777.06C-RELATED"/>
    <property type="match status" value="1"/>
</dbReference>
<dbReference type="OrthoDB" id="9803916at2"/>
<dbReference type="Proteomes" id="UP000054715">
    <property type="component" value="Unassembled WGS sequence"/>
</dbReference>
<name>A0A0W0UL45_9GAMM</name>
<organism evidence="1 3">
    <name type="scientific">Legionella jamestowniensis</name>
    <dbReference type="NCBI Taxonomy" id="455"/>
    <lineage>
        <taxon>Bacteria</taxon>
        <taxon>Pseudomonadati</taxon>
        <taxon>Pseudomonadota</taxon>
        <taxon>Gammaproteobacteria</taxon>
        <taxon>Legionellales</taxon>
        <taxon>Legionellaceae</taxon>
        <taxon>Legionella</taxon>
    </lineage>
</organism>
<reference evidence="2 4" key="2">
    <citation type="submission" date="2016-05" db="EMBL/GenBank/DDBJ databases">
        <authorList>
            <person name="Prochazka B."/>
            <person name="Indra A."/>
            <person name="Hasenberger P."/>
            <person name="Blaschitz M."/>
            <person name="Wagner L."/>
            <person name="Wewalka G."/>
            <person name="Sorschag S."/>
            <person name="Schmid D."/>
            <person name="Ruppitsch W."/>
        </authorList>
    </citation>
    <scope>NUCLEOTIDE SEQUENCE [LARGE SCALE GENOMIC DNA]</scope>
    <source>
        <strain evidence="2 4">974010_12</strain>
    </source>
</reference>
<dbReference type="Proteomes" id="UP000093336">
    <property type="component" value="Unassembled WGS sequence"/>
</dbReference>
<keyword evidence="1" id="KW-0378">Hydrolase</keyword>
<proteinExistence type="predicted"/>
<dbReference type="SUPFAM" id="SSF56281">
    <property type="entry name" value="Metallo-hydrolase/oxidoreductase"/>
    <property type="match status" value="1"/>
</dbReference>
<dbReference type="Pfam" id="PF23023">
    <property type="entry name" value="Anti-Pycsar_Apyc1"/>
    <property type="match status" value="1"/>
</dbReference>
<protein>
    <submittedName>
        <fullName evidence="1">Metal-dependent hydrolase of the beta-lactamase superfamily transporter III</fullName>
    </submittedName>
</protein>
<dbReference type="AlphaFoldDB" id="A0A0W0UL45"/>
<dbReference type="GO" id="GO:0046872">
    <property type="term" value="F:metal ion binding"/>
    <property type="evidence" value="ECO:0007669"/>
    <property type="project" value="UniProtKB-KW"/>
</dbReference>
<accession>A0A0W0UL45</accession>
<evidence type="ECO:0000313" key="4">
    <source>
        <dbReference type="Proteomes" id="UP000093336"/>
    </source>
</evidence>
<sequence length="251" mass="28748">MKLLFLGVASALTVGLNKFQSNMVLETKAGQRLLIDCGSDIRHSLIMQGYRYSDIHAVYISHLHADHTGGLEWLGFSKYFLEKERPALYISPDQKNALWQNVLSGGMASLEGEEATLETFFDAKPIHNYSFVWEGYSFQLIKTCHTFNNDKLLPSYGLLITGDDKTIFVSTDSRFHRESLLPIYEKADLIFHDCETSATKSNQHAHYDELKTLDEKIKKKMWLYDYNEGKLPNPTEEGFQGFVSQGQSFYF</sequence>
<dbReference type="RefSeq" id="WP_058450509.1">
    <property type="nucleotide sequence ID" value="NZ_CAAAJF010000001.1"/>
</dbReference>
<keyword evidence="4" id="KW-1185">Reference proteome</keyword>
<comment type="caution">
    <text evidence="1">The sequence shown here is derived from an EMBL/GenBank/DDBJ whole genome shotgun (WGS) entry which is preliminary data.</text>
</comment>
<dbReference type="STRING" id="455.Ljam_2690"/>
<gene>
    <name evidence="2" type="ORF">A8135_05250</name>
    <name evidence="1" type="ORF">Ljam_2690</name>
</gene>